<dbReference type="OrthoDB" id="408743at2759"/>
<dbReference type="AlphaFoldDB" id="A0A9P9IZC8"/>
<dbReference type="Proteomes" id="UP000717696">
    <property type="component" value="Unassembled WGS sequence"/>
</dbReference>
<dbReference type="InterPro" id="IPR042098">
    <property type="entry name" value="TauD-like_sf"/>
</dbReference>
<dbReference type="Gene3D" id="3.60.130.10">
    <property type="entry name" value="Clavaminate synthase-like"/>
    <property type="match status" value="1"/>
</dbReference>
<dbReference type="InterPro" id="IPR003819">
    <property type="entry name" value="TauD/TfdA-like"/>
</dbReference>
<gene>
    <name evidence="4" type="ORF">B0J13DRAFT_445590</name>
</gene>
<proteinExistence type="predicted"/>
<dbReference type="SUPFAM" id="SSF51197">
    <property type="entry name" value="Clavaminate synthase-like"/>
    <property type="match status" value="1"/>
</dbReference>
<accession>A0A9P9IZC8</accession>
<reference evidence="4" key="1">
    <citation type="journal article" date="2021" name="Nat. Commun.">
        <title>Genetic determinants of endophytism in the Arabidopsis root mycobiome.</title>
        <authorList>
            <person name="Mesny F."/>
            <person name="Miyauchi S."/>
            <person name="Thiergart T."/>
            <person name="Pickel B."/>
            <person name="Atanasova L."/>
            <person name="Karlsson M."/>
            <person name="Huettel B."/>
            <person name="Barry K.W."/>
            <person name="Haridas S."/>
            <person name="Chen C."/>
            <person name="Bauer D."/>
            <person name="Andreopoulos W."/>
            <person name="Pangilinan J."/>
            <person name="LaButti K."/>
            <person name="Riley R."/>
            <person name="Lipzen A."/>
            <person name="Clum A."/>
            <person name="Drula E."/>
            <person name="Henrissat B."/>
            <person name="Kohler A."/>
            <person name="Grigoriev I.V."/>
            <person name="Martin F.M."/>
            <person name="Hacquard S."/>
        </authorList>
    </citation>
    <scope>NUCLEOTIDE SEQUENCE</scope>
    <source>
        <strain evidence="4">MPI-CAGE-AT-0021</strain>
    </source>
</reference>
<evidence type="ECO:0000256" key="2">
    <source>
        <dbReference type="SAM" id="MobiDB-lite"/>
    </source>
</evidence>
<dbReference type="GO" id="GO:0016491">
    <property type="term" value="F:oxidoreductase activity"/>
    <property type="evidence" value="ECO:0007669"/>
    <property type="project" value="UniProtKB-KW"/>
</dbReference>
<evidence type="ECO:0000259" key="3">
    <source>
        <dbReference type="Pfam" id="PF02668"/>
    </source>
</evidence>
<feature type="domain" description="TauD/TfdA-like" evidence="3">
    <location>
        <begin position="40"/>
        <end position="357"/>
    </location>
</feature>
<evidence type="ECO:0000313" key="4">
    <source>
        <dbReference type="EMBL" id="KAH7141483.1"/>
    </source>
</evidence>
<feature type="region of interest" description="Disordered" evidence="2">
    <location>
        <begin position="270"/>
        <end position="297"/>
    </location>
</feature>
<keyword evidence="5" id="KW-1185">Reference proteome</keyword>
<dbReference type="Pfam" id="PF02668">
    <property type="entry name" value="TauD"/>
    <property type="match status" value="1"/>
</dbReference>
<keyword evidence="1" id="KW-0560">Oxidoreductase</keyword>
<dbReference type="InterPro" id="IPR050411">
    <property type="entry name" value="AlphaKG_dependent_hydroxylases"/>
</dbReference>
<dbReference type="EMBL" id="JAGMUU010000012">
    <property type="protein sequence ID" value="KAH7141483.1"/>
    <property type="molecule type" value="Genomic_DNA"/>
</dbReference>
<dbReference type="PANTHER" id="PTHR10696:SF21">
    <property type="entry name" value="TAUD_TFDA-LIKE DOMAIN-CONTAINING PROTEIN"/>
    <property type="match status" value="1"/>
</dbReference>
<name>A0A9P9IZC8_9HYPO</name>
<evidence type="ECO:0000256" key="1">
    <source>
        <dbReference type="ARBA" id="ARBA00023002"/>
    </source>
</evidence>
<dbReference type="PANTHER" id="PTHR10696">
    <property type="entry name" value="GAMMA-BUTYROBETAINE HYDROXYLASE-RELATED"/>
    <property type="match status" value="1"/>
</dbReference>
<protein>
    <recommendedName>
        <fullName evidence="3">TauD/TfdA-like domain-containing protein</fullName>
    </recommendedName>
</protein>
<sequence length="387" mass="43333">MAPNITFEEFAFAGQKNTENLGFGWNASFPLALKIMAPPQASLDDFSKAIKELSASGKIFELLKQHGGAVLIRGLPINSPQDYSELAHAFGFRAHEEVGRPPMRTVLAKNIKTANEGPPELPIWPHSEYGWSTINPAWLTFSALVPAQLGGETPINSSIQLAVEIKRQAPQFYEKVLKKGVRYVYRYGKDNVVSTTGTSVFGAYGQHVLPIDDEITARRRIEEEVRRHSNVFEWNEDGSLTVTHTTPLIRIHKETGLATWFGNVTSAWGRSRHHGATEPPYRGDDDSYHPPPRYGDGEQIEKEYLDLSLSIAESSQVLVTWEQGDLVLLDVSMPYSDNYAVMHSRSAWKGDRQVLAALWDQDGRVDDFDEGKEILKASPYRPIIVQN</sequence>
<organism evidence="4 5">
    <name type="scientific">Dactylonectria estremocensis</name>
    <dbReference type="NCBI Taxonomy" id="1079267"/>
    <lineage>
        <taxon>Eukaryota</taxon>
        <taxon>Fungi</taxon>
        <taxon>Dikarya</taxon>
        <taxon>Ascomycota</taxon>
        <taxon>Pezizomycotina</taxon>
        <taxon>Sordariomycetes</taxon>
        <taxon>Hypocreomycetidae</taxon>
        <taxon>Hypocreales</taxon>
        <taxon>Nectriaceae</taxon>
        <taxon>Dactylonectria</taxon>
    </lineage>
</organism>
<comment type="caution">
    <text evidence="4">The sequence shown here is derived from an EMBL/GenBank/DDBJ whole genome shotgun (WGS) entry which is preliminary data.</text>
</comment>
<evidence type="ECO:0000313" key="5">
    <source>
        <dbReference type="Proteomes" id="UP000717696"/>
    </source>
</evidence>